<accession>A0AAN4Z9U9</accession>
<dbReference type="AlphaFoldDB" id="A0AAN4Z9U9"/>
<comment type="caution">
    <text evidence="3">The sequence shown here is derived from an EMBL/GenBank/DDBJ whole genome shotgun (WGS) entry which is preliminary data.</text>
</comment>
<keyword evidence="2" id="KW-1133">Transmembrane helix</keyword>
<feature type="region of interest" description="Disordered" evidence="1">
    <location>
        <begin position="301"/>
        <end position="323"/>
    </location>
</feature>
<organism evidence="3 4">
    <name type="scientific">Pristionchus mayeri</name>
    <dbReference type="NCBI Taxonomy" id="1317129"/>
    <lineage>
        <taxon>Eukaryota</taxon>
        <taxon>Metazoa</taxon>
        <taxon>Ecdysozoa</taxon>
        <taxon>Nematoda</taxon>
        <taxon>Chromadorea</taxon>
        <taxon>Rhabditida</taxon>
        <taxon>Rhabditina</taxon>
        <taxon>Diplogasteromorpha</taxon>
        <taxon>Diplogasteroidea</taxon>
        <taxon>Neodiplogasteridae</taxon>
        <taxon>Pristionchus</taxon>
    </lineage>
</organism>
<keyword evidence="4" id="KW-1185">Reference proteome</keyword>
<proteinExistence type="predicted"/>
<feature type="non-terminal residue" evidence="3">
    <location>
        <position position="323"/>
    </location>
</feature>
<evidence type="ECO:0000313" key="3">
    <source>
        <dbReference type="EMBL" id="GMR33105.1"/>
    </source>
</evidence>
<evidence type="ECO:0000313" key="4">
    <source>
        <dbReference type="Proteomes" id="UP001328107"/>
    </source>
</evidence>
<name>A0AAN4Z9U9_9BILA</name>
<dbReference type="Proteomes" id="UP001328107">
    <property type="component" value="Unassembled WGS sequence"/>
</dbReference>
<keyword evidence="2" id="KW-0812">Transmembrane</keyword>
<evidence type="ECO:0000256" key="1">
    <source>
        <dbReference type="SAM" id="MobiDB-lite"/>
    </source>
</evidence>
<gene>
    <name evidence="3" type="ORF">PMAYCL1PPCAC_03300</name>
</gene>
<evidence type="ECO:0000256" key="2">
    <source>
        <dbReference type="SAM" id="Phobius"/>
    </source>
</evidence>
<feature type="non-terminal residue" evidence="3">
    <location>
        <position position="1"/>
    </location>
</feature>
<keyword evidence="2" id="KW-0472">Membrane</keyword>
<dbReference type="EMBL" id="BTRK01000001">
    <property type="protein sequence ID" value="GMR33105.1"/>
    <property type="molecule type" value="Genomic_DNA"/>
</dbReference>
<feature type="transmembrane region" description="Helical" evidence="2">
    <location>
        <begin position="270"/>
        <end position="293"/>
    </location>
</feature>
<sequence>KDGFNYKEGTSEECAKATCPKNKWTVKRKGVANPEKYVGAVECSSDEATEGQWVIDGKTEIEEASCFIGTVSCTEAATLETKCDPNWKKCTALLLDNNAKTCETGKTMFYKRRGEYAFEEASGASITCNKDDGTWTVAGTAITTTILTRGDAVICAGSNPMPTTTTPQPPPGDEVCKTCENILNCGKDTCSDPPKIQVELVKDEKFDKCVMKSGNITNKKFQTEKDGKVDGSELFCNRTQSEWKTKSGEPAGKVSLFVEKKEAEDSDPNMLIYIVLGSVGGIVLLIVIFIVIFKLCIAKRKPDDKDEETKRKMLEESKKKKKK</sequence>
<protein>
    <submittedName>
        <fullName evidence="3">Uncharacterized protein</fullName>
    </submittedName>
</protein>
<reference evidence="4" key="1">
    <citation type="submission" date="2022-10" db="EMBL/GenBank/DDBJ databases">
        <title>Genome assembly of Pristionchus species.</title>
        <authorList>
            <person name="Yoshida K."/>
            <person name="Sommer R.J."/>
        </authorList>
    </citation>
    <scope>NUCLEOTIDE SEQUENCE [LARGE SCALE GENOMIC DNA]</scope>
    <source>
        <strain evidence="4">RS5460</strain>
    </source>
</reference>